<keyword evidence="5" id="KW-0067">ATP-binding</keyword>
<dbReference type="RefSeq" id="XP_069200496.1">
    <property type="nucleotide sequence ID" value="XM_069346418.1"/>
</dbReference>
<accession>A0ABR3PEP5</accession>
<feature type="transmembrane region" description="Helical" evidence="9">
    <location>
        <begin position="95"/>
        <end position="118"/>
    </location>
</feature>
<keyword evidence="3 9" id="KW-0812">Transmembrane</keyword>
<comment type="caution">
    <text evidence="12">The sequence shown here is derived from an EMBL/GenBank/DDBJ whole genome shotgun (WGS) entry which is preliminary data.</text>
</comment>
<dbReference type="Pfam" id="PF00664">
    <property type="entry name" value="ABC_membrane"/>
    <property type="match status" value="1"/>
</dbReference>
<feature type="transmembrane region" description="Helical" evidence="9">
    <location>
        <begin position="1122"/>
        <end position="1145"/>
    </location>
</feature>
<evidence type="ECO:0000256" key="9">
    <source>
        <dbReference type="SAM" id="Phobius"/>
    </source>
</evidence>
<evidence type="ECO:0008006" key="14">
    <source>
        <dbReference type="Google" id="ProtNLM"/>
    </source>
</evidence>
<evidence type="ECO:0000256" key="6">
    <source>
        <dbReference type="ARBA" id="ARBA00022989"/>
    </source>
</evidence>
<feature type="transmembrane region" description="Helical" evidence="9">
    <location>
        <begin position="401"/>
        <end position="421"/>
    </location>
</feature>
<organism evidence="12 13">
    <name type="scientific">Neodothiora populina</name>
    <dbReference type="NCBI Taxonomy" id="2781224"/>
    <lineage>
        <taxon>Eukaryota</taxon>
        <taxon>Fungi</taxon>
        <taxon>Dikarya</taxon>
        <taxon>Ascomycota</taxon>
        <taxon>Pezizomycotina</taxon>
        <taxon>Dothideomycetes</taxon>
        <taxon>Dothideomycetidae</taxon>
        <taxon>Dothideales</taxon>
        <taxon>Dothioraceae</taxon>
        <taxon>Neodothiora</taxon>
    </lineage>
</organism>
<gene>
    <name evidence="12" type="ORF">AAFC00_000641</name>
</gene>
<feature type="transmembrane region" description="Helical" evidence="9">
    <location>
        <begin position="130"/>
        <end position="149"/>
    </location>
</feature>
<evidence type="ECO:0000256" key="2">
    <source>
        <dbReference type="ARBA" id="ARBA00022448"/>
    </source>
</evidence>
<evidence type="ECO:0000256" key="4">
    <source>
        <dbReference type="ARBA" id="ARBA00022741"/>
    </source>
</evidence>
<dbReference type="PANTHER" id="PTHR24223:SF345">
    <property type="entry name" value="ABC MULTIDRUG TRANSPORTER (EUROFUNG)"/>
    <property type="match status" value="1"/>
</dbReference>
<feature type="domain" description="ABC transmembrane type-1" evidence="11">
    <location>
        <begin position="276"/>
        <end position="547"/>
    </location>
</feature>
<feature type="domain" description="ABC transporter" evidence="10">
    <location>
        <begin position="580"/>
        <end position="821"/>
    </location>
</feature>
<reference evidence="12 13" key="1">
    <citation type="submission" date="2024-07" db="EMBL/GenBank/DDBJ databases">
        <title>Draft sequence of the Neodothiora populina.</title>
        <authorList>
            <person name="Drown D.D."/>
            <person name="Schuette U.S."/>
            <person name="Buechlein A.B."/>
            <person name="Rusch D.R."/>
            <person name="Winton L.W."/>
            <person name="Adams G.A."/>
        </authorList>
    </citation>
    <scope>NUCLEOTIDE SEQUENCE [LARGE SCALE GENOMIC DNA]</scope>
    <source>
        <strain evidence="12 13">CPC 39397</strain>
    </source>
</reference>
<dbReference type="SUPFAM" id="SSF90123">
    <property type="entry name" value="ABC transporter transmembrane region"/>
    <property type="match status" value="2"/>
</dbReference>
<evidence type="ECO:0000313" key="12">
    <source>
        <dbReference type="EMBL" id="KAL1304221.1"/>
    </source>
</evidence>
<dbReference type="InterPro" id="IPR011527">
    <property type="entry name" value="ABC1_TM_dom"/>
</dbReference>
<evidence type="ECO:0000259" key="10">
    <source>
        <dbReference type="PROSITE" id="PS50893"/>
    </source>
</evidence>
<keyword evidence="4" id="KW-0547">Nucleotide-binding</keyword>
<dbReference type="Pfam" id="PF24357">
    <property type="entry name" value="TMD0_ABC"/>
    <property type="match status" value="1"/>
</dbReference>
<feature type="region of interest" description="Disordered" evidence="8">
    <location>
        <begin position="828"/>
        <end position="848"/>
    </location>
</feature>
<dbReference type="InterPro" id="IPR050173">
    <property type="entry name" value="ABC_transporter_C-like"/>
</dbReference>
<dbReference type="Pfam" id="PF00005">
    <property type="entry name" value="ABC_tran"/>
    <property type="match status" value="2"/>
</dbReference>
<feature type="transmembrane region" description="Helical" evidence="9">
    <location>
        <begin position="1010"/>
        <end position="1031"/>
    </location>
</feature>
<dbReference type="GeneID" id="95974344"/>
<dbReference type="Proteomes" id="UP001562354">
    <property type="component" value="Unassembled WGS sequence"/>
</dbReference>
<dbReference type="EMBL" id="JBFMKM010000009">
    <property type="protein sequence ID" value="KAL1304221.1"/>
    <property type="molecule type" value="Genomic_DNA"/>
</dbReference>
<dbReference type="InterPro" id="IPR027417">
    <property type="entry name" value="P-loop_NTPase"/>
</dbReference>
<evidence type="ECO:0000259" key="11">
    <source>
        <dbReference type="PROSITE" id="PS50929"/>
    </source>
</evidence>
<feature type="domain" description="ABC transmembrane type-1" evidence="11">
    <location>
        <begin position="880"/>
        <end position="1153"/>
    </location>
</feature>
<keyword evidence="2" id="KW-0813">Transport</keyword>
<evidence type="ECO:0000256" key="1">
    <source>
        <dbReference type="ARBA" id="ARBA00004141"/>
    </source>
</evidence>
<dbReference type="SUPFAM" id="SSF52540">
    <property type="entry name" value="P-loop containing nucleoside triphosphate hydrolases"/>
    <property type="match status" value="2"/>
</dbReference>
<evidence type="ECO:0000256" key="3">
    <source>
        <dbReference type="ARBA" id="ARBA00022692"/>
    </source>
</evidence>
<dbReference type="PANTHER" id="PTHR24223">
    <property type="entry name" value="ATP-BINDING CASSETTE SUB-FAMILY C"/>
    <property type="match status" value="1"/>
</dbReference>
<dbReference type="PROSITE" id="PS50893">
    <property type="entry name" value="ABC_TRANSPORTER_2"/>
    <property type="match status" value="2"/>
</dbReference>
<evidence type="ECO:0000256" key="5">
    <source>
        <dbReference type="ARBA" id="ARBA00022840"/>
    </source>
</evidence>
<feature type="transmembrane region" description="Helical" evidence="9">
    <location>
        <begin position="32"/>
        <end position="50"/>
    </location>
</feature>
<feature type="transmembrane region" description="Helical" evidence="9">
    <location>
        <begin position="1086"/>
        <end position="1116"/>
    </location>
</feature>
<keyword evidence="7 9" id="KW-0472">Membrane</keyword>
<dbReference type="Gene3D" id="3.40.50.300">
    <property type="entry name" value="P-loop containing nucleotide triphosphate hydrolases"/>
    <property type="match status" value="2"/>
</dbReference>
<dbReference type="Gene3D" id="1.20.1560.10">
    <property type="entry name" value="ABC transporter type 1, transmembrane domain"/>
    <property type="match status" value="2"/>
</dbReference>
<keyword evidence="13" id="KW-1185">Reference proteome</keyword>
<keyword evidence="6 9" id="KW-1133">Transmembrane helix</keyword>
<feature type="transmembrane region" description="Helical" evidence="9">
    <location>
        <begin position="308"/>
        <end position="329"/>
    </location>
</feature>
<proteinExistence type="predicted"/>
<dbReference type="InterPro" id="IPR017871">
    <property type="entry name" value="ABC_transporter-like_CS"/>
</dbReference>
<dbReference type="InterPro" id="IPR036640">
    <property type="entry name" value="ABC1_TM_sf"/>
</dbReference>
<dbReference type="InterPro" id="IPR003593">
    <property type="entry name" value="AAA+_ATPase"/>
</dbReference>
<feature type="domain" description="ABC transporter" evidence="10">
    <location>
        <begin position="1190"/>
        <end position="1413"/>
    </location>
</feature>
<dbReference type="PROSITE" id="PS50929">
    <property type="entry name" value="ABC_TM1F"/>
    <property type="match status" value="2"/>
</dbReference>
<feature type="transmembrane region" description="Helical" evidence="9">
    <location>
        <begin position="70"/>
        <end position="89"/>
    </location>
</feature>
<name>A0ABR3PEP5_9PEZI</name>
<sequence length="1414" mass="155388">MPELCSAIADNTFGPVIQGCNYADFTLLFEQSIFSIGPSALIICIAPLRAWNLRHKPNRILRHRGLLSKLIILTLLAAIQLASLINWAIEAHVRTEVSIASAVLSFVSALTLLALSYAEHTRCVQPSSVISLYLGLTLLLDIPQARTLFSREVPTSIAALFISCMIVKALAFTLEAQSKRKFLRTPYDRYSPEALGSIISRSFQWWVNPLFIHGFRKLLSVSDLYSLNTDLSSARLARKFRQLWPQTRTQPKKHPLRTTLALQLKLQIAFTMLPRILLIGFKFCQPLLISRVTSVLSSRDQVVGYDSFLIPAAALIYSGLAVFNSLYTVQVNRLKTMTRGILVGCIFEKTLQGSDKGDKASLTLMTNDTERITTYMEHVIDSMLGSFIEIVVAMILLARLVGWVCVVPIILSAAASAWGFLNSGAAAPLQKAWVSASQDRVSFTAKVLAFPKAMKMMDWASELRDQIHELRVRETELSKPMTRFGVMRNVIGHAPGIYAPPATLTVAVLVQGHGFLDVEQAFTTLAIVALLTSPVERLVQSIPMLGSMTALLDRIESFLLEKSKDHTEVQSSIPRLEIDMELQDLTQTPKDDAFVFQNAAFEYNSRQVVLRDVNATICRGTLTLIYGPVGSGKSTLLRSMIGELHPAVGSMSRLSKTSSYCDQEPWLPNTTIQDIVTLGTDLDVLWYKKILEACALSKDIHRLPLGDETVVGSKGVQLSGGQRQRLALARALYARNDVIVADNVLSGLDAATMSAVFNRVFGSYGICSQLNMTAVLATHNKIFATAADQIILLGPEGRMLSCGPPISVSRQLEAVEMGHNDFEVELNEEEDLASNTPSSREPVPSDAEQDRLRKAGDFGLYFYYTRNIGLLRGLLFVIPACIFTFCLGFPSLWLKLWAEAADQTSNRNGLYIGLYFFFAVGSSLFGGLAMLQFTSVIVPALSRNLHRRLLDAVFNARYRYFASVDSGTIVNRFSQDMLMVDANLAGSAFMAAMFILQAIMEAALIVSASIYLLAVLPAVLTALFLLQYVYLRTSRQLRFLELEAQAPLQTHFMESIDGLATIRAFGLTERAAEKSQGLLDTSQQPFYLLLCVQVWLALVLELIVAGLAVLILAIALNVSHGTSAGAVGVSLIGILTFSGTLTNLIKAWTSLETSLGAVARVRNFEESVESEDKVVTEPTQIPQNWPSGQISFNRVSATYGDIDDPALVDLDLHIKPGEKVGICGRSGSGKSSVLLTLFRMLNVSSGSVTLDGVDTRHVFAQTLREHISVVSQEPVILPGTLRFNVDPSCAKNDQEIVSVLEKVGLRMHLQQREGGLDSPLDQTSLSAGQQQLINVARAMLQKRSILVLDEATSSVDPETEEKITRLIHEHFDDCTVIAIAHRLNSLKAFDRLVTLDNGRIIKVEKIQPSASSSG</sequence>
<evidence type="ECO:0000256" key="8">
    <source>
        <dbReference type="SAM" id="MobiDB-lite"/>
    </source>
</evidence>
<feature type="transmembrane region" description="Helical" evidence="9">
    <location>
        <begin position="914"/>
        <end position="938"/>
    </location>
</feature>
<feature type="transmembrane region" description="Helical" evidence="9">
    <location>
        <begin position="874"/>
        <end position="894"/>
    </location>
</feature>
<dbReference type="SMART" id="SM00382">
    <property type="entry name" value="AAA"/>
    <property type="match status" value="2"/>
</dbReference>
<feature type="transmembrane region" description="Helical" evidence="9">
    <location>
        <begin position="266"/>
        <end position="288"/>
    </location>
</feature>
<dbReference type="InterPro" id="IPR003439">
    <property type="entry name" value="ABC_transporter-like_ATP-bd"/>
</dbReference>
<protein>
    <recommendedName>
        <fullName evidence="14">ABC transporter</fullName>
    </recommendedName>
</protein>
<dbReference type="InterPro" id="IPR044726">
    <property type="entry name" value="ABCC_6TM_D2"/>
</dbReference>
<evidence type="ECO:0000256" key="7">
    <source>
        <dbReference type="ARBA" id="ARBA00023136"/>
    </source>
</evidence>
<dbReference type="CDD" id="cd03244">
    <property type="entry name" value="ABCC_MRP_domain2"/>
    <property type="match status" value="1"/>
</dbReference>
<feature type="transmembrane region" description="Helical" evidence="9">
    <location>
        <begin position="982"/>
        <end position="1004"/>
    </location>
</feature>
<evidence type="ECO:0000313" key="13">
    <source>
        <dbReference type="Proteomes" id="UP001562354"/>
    </source>
</evidence>
<comment type="subcellular location">
    <subcellularLocation>
        <location evidence="1">Membrane</location>
        <topology evidence="1">Multi-pass membrane protein</topology>
    </subcellularLocation>
</comment>
<feature type="transmembrane region" description="Helical" evidence="9">
    <location>
        <begin position="155"/>
        <end position="174"/>
    </location>
</feature>
<dbReference type="CDD" id="cd18580">
    <property type="entry name" value="ABC_6TM_ABCC_D2"/>
    <property type="match status" value="1"/>
</dbReference>
<dbReference type="InterPro" id="IPR056227">
    <property type="entry name" value="TMD0_ABC"/>
</dbReference>
<dbReference type="PROSITE" id="PS00211">
    <property type="entry name" value="ABC_TRANSPORTER_1"/>
    <property type="match status" value="2"/>
</dbReference>